<protein>
    <submittedName>
        <fullName evidence="2">Ribosome biogenesis protein UTP30</fullName>
    </submittedName>
</protein>
<dbReference type="VEuPathDB" id="FungiDB:SPBR_09036"/>
<dbReference type="Proteomes" id="UP000031575">
    <property type="component" value="Unassembled WGS sequence"/>
</dbReference>
<accession>A0A0C2ETS4</accession>
<dbReference type="CDD" id="cd00403">
    <property type="entry name" value="Ribosomal_L1"/>
    <property type="match status" value="1"/>
</dbReference>
<keyword evidence="3" id="KW-1185">Reference proteome</keyword>
<dbReference type="Pfam" id="PF00687">
    <property type="entry name" value="Ribosomal_L1"/>
    <property type="match status" value="1"/>
</dbReference>
<proteinExistence type="predicted"/>
<dbReference type="Gene3D" id="3.40.50.790">
    <property type="match status" value="1"/>
</dbReference>
<evidence type="ECO:0000313" key="2">
    <source>
        <dbReference type="EMBL" id="KIH89924.1"/>
    </source>
</evidence>
<name>A0A0C2ETS4_9PEZI</name>
<dbReference type="InterPro" id="IPR028364">
    <property type="entry name" value="Ribosomal_uL1/biogenesis"/>
</dbReference>
<reference evidence="2 3" key="1">
    <citation type="journal article" date="2014" name="BMC Genomics">
        <title>Comparative genomics of the major fungal agents of human and animal Sporotrichosis: Sporothrix schenckii and Sporothrix brasiliensis.</title>
        <authorList>
            <person name="Teixeira M.M."/>
            <person name="de Almeida L.G."/>
            <person name="Kubitschek-Barreira P."/>
            <person name="Alves F.L."/>
            <person name="Kioshima E.S."/>
            <person name="Abadio A.K."/>
            <person name="Fernandes L."/>
            <person name="Derengowski L.S."/>
            <person name="Ferreira K.S."/>
            <person name="Souza R.C."/>
            <person name="Ruiz J.C."/>
            <person name="de Andrade N.C."/>
            <person name="Paes H.C."/>
            <person name="Nicola A.M."/>
            <person name="Albuquerque P."/>
            <person name="Gerber A.L."/>
            <person name="Martins V.P."/>
            <person name="Peconick L.D."/>
            <person name="Neto A.V."/>
            <person name="Chaucanez C.B."/>
            <person name="Silva P.A."/>
            <person name="Cunha O.L."/>
            <person name="de Oliveira F.F."/>
            <person name="dos Santos T.C."/>
            <person name="Barros A.L."/>
            <person name="Soares M.A."/>
            <person name="de Oliveira L.M."/>
            <person name="Marini M.M."/>
            <person name="Villalobos-Duno H."/>
            <person name="Cunha M.M."/>
            <person name="de Hoog S."/>
            <person name="da Silveira J.F."/>
            <person name="Henrissat B."/>
            <person name="Nino-Vega G.A."/>
            <person name="Cisalpino P.S."/>
            <person name="Mora-Montes H.M."/>
            <person name="Almeida S.R."/>
            <person name="Stajich J.E."/>
            <person name="Lopes-Bezerra L.M."/>
            <person name="Vasconcelos A.T."/>
            <person name="Felipe M.S."/>
        </authorList>
    </citation>
    <scope>NUCLEOTIDE SEQUENCE [LARGE SCALE GENOMIC DNA]</scope>
    <source>
        <strain evidence="2 3">5110</strain>
    </source>
</reference>
<dbReference type="InterPro" id="IPR023674">
    <property type="entry name" value="Ribosomal_uL1-like"/>
</dbReference>
<dbReference type="HOGENOM" id="CLU_026457_5_0_1"/>
<evidence type="ECO:0000313" key="3">
    <source>
        <dbReference type="Proteomes" id="UP000031575"/>
    </source>
</evidence>
<dbReference type="OrthoDB" id="10251727at2759"/>
<gene>
    <name evidence="2" type="ORF">SPBR_09036</name>
</gene>
<feature type="region of interest" description="Disordered" evidence="1">
    <location>
        <begin position="377"/>
        <end position="441"/>
    </location>
</feature>
<dbReference type="EMBL" id="AWTV01000008">
    <property type="protein sequence ID" value="KIH89924.1"/>
    <property type="molecule type" value="Genomic_DNA"/>
</dbReference>
<dbReference type="AlphaFoldDB" id="A0A0C2ETS4"/>
<comment type="caution">
    <text evidence="2">The sequence shown here is derived from an EMBL/GenBank/DDBJ whole genome shotgun (WGS) entry which is preliminary data.</text>
</comment>
<dbReference type="InterPro" id="IPR016095">
    <property type="entry name" value="Ribosomal_uL1_3-a/b-sand"/>
</dbReference>
<dbReference type="RefSeq" id="XP_040617934.1">
    <property type="nucleotide sequence ID" value="XM_040767162.1"/>
</dbReference>
<dbReference type="GeneID" id="63682083"/>
<evidence type="ECO:0000256" key="1">
    <source>
        <dbReference type="SAM" id="MobiDB-lite"/>
    </source>
</evidence>
<organism evidence="2 3">
    <name type="scientific">Sporothrix brasiliensis 5110</name>
    <dbReference type="NCBI Taxonomy" id="1398154"/>
    <lineage>
        <taxon>Eukaryota</taxon>
        <taxon>Fungi</taxon>
        <taxon>Dikarya</taxon>
        <taxon>Ascomycota</taxon>
        <taxon>Pezizomycotina</taxon>
        <taxon>Sordariomycetes</taxon>
        <taxon>Sordariomycetidae</taxon>
        <taxon>Ophiostomatales</taxon>
        <taxon>Ophiostomataceae</taxon>
        <taxon>Sporothrix</taxon>
    </lineage>
</organism>
<dbReference type="SUPFAM" id="SSF56808">
    <property type="entry name" value="Ribosomal protein L1"/>
    <property type="match status" value="1"/>
</dbReference>
<sequence>MSESKAVTRADTLPASQVDSAQALAATKALLAYIKTSAADEVAQTGKRNLLADDGEEDGAAAGAGETPIWLTISTKRHIIDTNRLQPHTITVPHALNSDDDATICLITADPQRAYKDIVADAAFPAALRKRITRVIDVNHLGKKFKSYEAQRKLFAEHDLFLGDDRIINRLPKVLGKTFYKTTAKRPVPVVLAKRRPRGADGKRVKAPKKPKKAAAATVEGDAALQAEDQAAAVAAAKAGARTPAQIAAEIQKATGAAVVHLAASESTSVKVGLAGWPAAHVAANIETVAREVVGKYVPQRWSNVKSIFIKGPRTMAVPIWQTDELWLEGSKDVLKTGSAQLKAYEERQAAKKEKANVGKKRKAVADGAADAEAATEAAAEAKTASKKGKATDAAPKEASRPAKKAKAVPESNDSGLDKQIAASKEKLKKQKAAAKKAMGV</sequence>